<dbReference type="Gene3D" id="3.90.228.10">
    <property type="match status" value="1"/>
</dbReference>
<dbReference type="SUPFAM" id="SSF52949">
    <property type="entry name" value="Macro domain-like"/>
    <property type="match status" value="1"/>
</dbReference>
<evidence type="ECO:0000256" key="4">
    <source>
        <dbReference type="ARBA" id="ARBA00023027"/>
    </source>
</evidence>
<evidence type="ECO:0000256" key="5">
    <source>
        <dbReference type="ARBA" id="ARBA00023242"/>
    </source>
</evidence>
<dbReference type="InterPro" id="IPR043472">
    <property type="entry name" value="Macro_dom-like"/>
</dbReference>
<evidence type="ECO:0000256" key="7">
    <source>
        <dbReference type="SAM" id="MobiDB-lite"/>
    </source>
</evidence>
<keyword evidence="3 6" id="KW-0808">Transferase</keyword>
<dbReference type="Gene3D" id="3.40.220.10">
    <property type="entry name" value="Leucine Aminopeptidase, subunit E, domain 1"/>
    <property type="match status" value="1"/>
</dbReference>
<dbReference type="Gene3D" id="3.30.720.50">
    <property type="match status" value="1"/>
</dbReference>
<dbReference type="GO" id="GO:0003950">
    <property type="term" value="F:NAD+ poly-ADP-ribosyltransferase activity"/>
    <property type="evidence" value="ECO:0007669"/>
    <property type="project" value="UniProtKB-UniRule"/>
</dbReference>
<evidence type="ECO:0000256" key="1">
    <source>
        <dbReference type="ARBA" id="ARBA00004123"/>
    </source>
</evidence>
<dbReference type="SUPFAM" id="SSF56399">
    <property type="entry name" value="ADP-ribosylation"/>
    <property type="match status" value="1"/>
</dbReference>
<dbReference type="InterPro" id="IPR012317">
    <property type="entry name" value="Poly(ADP-ribose)pol_cat_dom"/>
</dbReference>
<dbReference type="GO" id="GO:0005737">
    <property type="term" value="C:cytoplasm"/>
    <property type="evidence" value="ECO:0007669"/>
    <property type="project" value="TreeGrafter"/>
</dbReference>
<gene>
    <name evidence="11" type="primary">LOC115232537</name>
</gene>
<evidence type="ECO:0000313" key="10">
    <source>
        <dbReference type="Proteomes" id="UP000515154"/>
    </source>
</evidence>
<dbReference type="PROSITE" id="PS51059">
    <property type="entry name" value="PARP_CATALYTIC"/>
    <property type="match status" value="1"/>
</dbReference>
<reference evidence="11" key="1">
    <citation type="submission" date="2025-08" db="UniProtKB">
        <authorList>
            <consortium name="RefSeq"/>
        </authorList>
    </citation>
    <scope>IDENTIFICATION</scope>
</reference>
<dbReference type="PANTHER" id="PTHR14453">
    <property type="entry name" value="PARP/ZINC FINGER CCCH TYPE DOMAIN CONTAINING PROTEIN"/>
    <property type="match status" value="1"/>
</dbReference>
<dbReference type="InterPro" id="IPR052056">
    <property type="entry name" value="Mono-ARTD/PARP"/>
</dbReference>
<name>A0A7E6ESQ3_9MOLL</name>
<dbReference type="KEGG" id="osn:115232537"/>
<dbReference type="AlphaFoldDB" id="A0A7E6ESQ3"/>
<feature type="domain" description="PARP catalytic" evidence="8">
    <location>
        <begin position="487"/>
        <end position="677"/>
    </location>
</feature>
<evidence type="ECO:0000313" key="11">
    <source>
        <dbReference type="RefSeq" id="XP_036357980.1"/>
    </source>
</evidence>
<dbReference type="SMART" id="SM00506">
    <property type="entry name" value="A1pp"/>
    <property type="match status" value="1"/>
</dbReference>
<dbReference type="InterPro" id="IPR037197">
    <property type="entry name" value="WWE_dom_sf"/>
</dbReference>
<dbReference type="PANTHER" id="PTHR14453:SF67">
    <property type="entry name" value="POLY [ADP-RIBOSE] POLYMERASE"/>
    <property type="match status" value="1"/>
</dbReference>
<dbReference type="Pfam" id="PF00644">
    <property type="entry name" value="PARP"/>
    <property type="match status" value="1"/>
</dbReference>
<evidence type="ECO:0000256" key="2">
    <source>
        <dbReference type="ARBA" id="ARBA00022676"/>
    </source>
</evidence>
<feature type="compositionally biased region" description="Acidic residues" evidence="7">
    <location>
        <begin position="268"/>
        <end position="280"/>
    </location>
</feature>
<dbReference type="Proteomes" id="UP000515154">
    <property type="component" value="Linkage group LG1"/>
</dbReference>
<evidence type="ECO:0000259" key="8">
    <source>
        <dbReference type="PROSITE" id="PS51059"/>
    </source>
</evidence>
<dbReference type="GO" id="GO:0005634">
    <property type="term" value="C:nucleus"/>
    <property type="evidence" value="ECO:0007669"/>
    <property type="project" value="UniProtKB-SubCell"/>
</dbReference>
<evidence type="ECO:0000256" key="3">
    <source>
        <dbReference type="ARBA" id="ARBA00022679"/>
    </source>
</evidence>
<keyword evidence="5" id="KW-0539">Nucleus</keyword>
<feature type="domain" description="Macro" evidence="9">
    <location>
        <begin position="76"/>
        <end position="260"/>
    </location>
</feature>
<dbReference type="Pfam" id="PF01661">
    <property type="entry name" value="Macro"/>
    <property type="match status" value="1"/>
</dbReference>
<keyword evidence="10" id="KW-1185">Reference proteome</keyword>
<keyword evidence="4 6" id="KW-0520">NAD</keyword>
<protein>
    <recommendedName>
        <fullName evidence="6">Poly [ADP-ribose] polymerase</fullName>
        <shortName evidence="6">PARP</shortName>
        <ecNumber evidence="6">2.4.2.-</ecNumber>
    </recommendedName>
</protein>
<dbReference type="PROSITE" id="PS51154">
    <property type="entry name" value="MACRO"/>
    <property type="match status" value="1"/>
</dbReference>
<dbReference type="EC" id="2.4.2.-" evidence="6"/>
<dbReference type="InterPro" id="IPR002589">
    <property type="entry name" value="Macro_dom"/>
</dbReference>
<feature type="region of interest" description="Disordered" evidence="7">
    <location>
        <begin position="263"/>
        <end position="286"/>
    </location>
</feature>
<keyword evidence="2 6" id="KW-0328">Glycosyltransferase</keyword>
<evidence type="ECO:0000259" key="9">
    <source>
        <dbReference type="PROSITE" id="PS51154"/>
    </source>
</evidence>
<organism evidence="10 11">
    <name type="scientific">Octopus sinensis</name>
    <name type="common">East Asian common octopus</name>
    <dbReference type="NCBI Taxonomy" id="2607531"/>
    <lineage>
        <taxon>Eukaryota</taxon>
        <taxon>Metazoa</taxon>
        <taxon>Spiralia</taxon>
        <taxon>Lophotrochozoa</taxon>
        <taxon>Mollusca</taxon>
        <taxon>Cephalopoda</taxon>
        <taxon>Coleoidea</taxon>
        <taxon>Octopodiformes</taxon>
        <taxon>Octopoda</taxon>
        <taxon>Incirrata</taxon>
        <taxon>Octopodidae</taxon>
        <taxon>Octopus</taxon>
    </lineage>
</organism>
<sequence length="677" mass="77211">MNLTTLAPLRDHGLNCQVSSHSSLQCKNNYLVLLFVPEIALDKQDEFDEYLRNRETKLSSPSFPGPQQKTVSIIPRPYMTSGENAGIKINLMIGSISNVSVDVIVNSTNEHLQLDSGSISKFILNAAGPQIQAECNRKYPQGISTFEIAITEGYNLKCKNVIHLVLPPWDENSSDSILQNLTRMVNSCLANASCLGAESLAFPILGAGVLNYPIEKLPGTMYEAVKESAPKYDIKDVYFVVFPKDTEIVKKFKEYFQQMSADGSAVTSDDEDDEDEEIEDNVSTGQHDDGVTLKFFAKYQNLDNAIETVKKEYLSLLTTEEIPFDTNLTESRKLSLRDISRTHEVHISISNKITIYGRHSLKLSLRNISRTHKIQISISETITIYGRHSHVKDAKISVQSLLMEFKETDEETLLKTMVQWSYYDENFPANQQMFEDKVNAKLEKAYSLQKKFLDWNNRRYDFQKMSFQLRGSDFKMKRKQNLKDELIPNTWSTMENEELIKIVPVKNGPEYDDIKATFDQNLPSCRIIKIERIQNKTLYHGYQALKRKFEVENPNITNEVDGLWHGTAERSVDGINKSGFNRSYCGKNATAYGEGVYFARDIYYSANDTYSTPDHNGIKRIYQCSVLVGRVMLGHHGLKVLHGSYNSAIDNFQRPNIYVTFHDSQAYPNYLITFSNH</sequence>
<dbReference type="GO" id="GO:0010629">
    <property type="term" value="P:negative regulation of gene expression"/>
    <property type="evidence" value="ECO:0007669"/>
    <property type="project" value="TreeGrafter"/>
</dbReference>
<accession>A0A7E6ESQ3</accession>
<proteinExistence type="predicted"/>
<dbReference type="RefSeq" id="XP_036357980.1">
    <property type="nucleotide sequence ID" value="XM_036502087.1"/>
</dbReference>
<dbReference type="GO" id="GO:0003714">
    <property type="term" value="F:transcription corepressor activity"/>
    <property type="evidence" value="ECO:0007669"/>
    <property type="project" value="TreeGrafter"/>
</dbReference>
<comment type="subcellular location">
    <subcellularLocation>
        <location evidence="1">Nucleus</location>
    </subcellularLocation>
</comment>
<evidence type="ECO:0000256" key="6">
    <source>
        <dbReference type="RuleBase" id="RU362114"/>
    </source>
</evidence>